<reference evidence="7 8" key="1">
    <citation type="submission" date="2022-03" db="EMBL/GenBank/DDBJ databases">
        <authorList>
            <person name="Nunn A."/>
            <person name="Chopra R."/>
            <person name="Nunn A."/>
            <person name="Contreras Garrido A."/>
        </authorList>
    </citation>
    <scope>NUCLEOTIDE SEQUENCE [LARGE SCALE GENOMIC DNA]</scope>
</reference>
<feature type="domain" description="Zinc finger PHD-type" evidence="6">
    <location>
        <begin position="319"/>
        <end position="379"/>
    </location>
</feature>
<dbReference type="GO" id="GO:0008270">
    <property type="term" value="F:zinc ion binding"/>
    <property type="evidence" value="ECO:0007669"/>
    <property type="project" value="UniProtKB-KW"/>
</dbReference>
<evidence type="ECO:0000259" key="5">
    <source>
        <dbReference type="SMART" id="SM00109"/>
    </source>
</evidence>
<evidence type="ECO:0000256" key="1">
    <source>
        <dbReference type="ARBA" id="ARBA00022723"/>
    </source>
</evidence>
<dbReference type="Proteomes" id="UP000836841">
    <property type="component" value="Chromosome 6"/>
</dbReference>
<feature type="domain" description="Phorbol-ester/DAG-type" evidence="5">
    <location>
        <begin position="305"/>
        <end position="361"/>
    </location>
</feature>
<dbReference type="SMART" id="SM00249">
    <property type="entry name" value="PHD"/>
    <property type="match status" value="4"/>
</dbReference>
<dbReference type="PANTHER" id="PTHR32410:SF159">
    <property type="entry name" value="CYSTEINE_HISTIDINE-RICH C1 DOMAIN FAMILY PROTEIN"/>
    <property type="match status" value="1"/>
</dbReference>
<evidence type="ECO:0000313" key="8">
    <source>
        <dbReference type="Proteomes" id="UP000836841"/>
    </source>
</evidence>
<feature type="domain" description="Zinc finger PHD-type" evidence="6">
    <location>
        <begin position="206"/>
        <end position="283"/>
    </location>
</feature>
<dbReference type="EMBL" id="OU466862">
    <property type="protein sequence ID" value="CAH2069379.1"/>
    <property type="molecule type" value="Genomic_DNA"/>
</dbReference>
<dbReference type="Pfam" id="PF03107">
    <property type="entry name" value="C1_2"/>
    <property type="match status" value="6"/>
</dbReference>
<feature type="domain" description="Zinc finger PHD-type" evidence="6">
    <location>
        <begin position="26"/>
        <end position="91"/>
    </location>
</feature>
<dbReference type="InterPro" id="IPR053192">
    <property type="entry name" value="Vacuole_Formation_Reg"/>
</dbReference>
<evidence type="ECO:0000259" key="6">
    <source>
        <dbReference type="SMART" id="SM00249"/>
    </source>
</evidence>
<proteinExistence type="predicted"/>
<evidence type="ECO:0000313" key="7">
    <source>
        <dbReference type="EMBL" id="CAH2069379.1"/>
    </source>
</evidence>
<evidence type="ECO:0000256" key="2">
    <source>
        <dbReference type="ARBA" id="ARBA00022737"/>
    </source>
</evidence>
<dbReference type="InterPro" id="IPR001965">
    <property type="entry name" value="Znf_PHD"/>
</dbReference>
<accession>A0AAU9SIS1</accession>
<dbReference type="InterPro" id="IPR002219">
    <property type="entry name" value="PKC_DAG/PE"/>
</dbReference>
<feature type="domain" description="Phorbol-ester/DAG-type" evidence="5">
    <location>
        <begin position="362"/>
        <end position="409"/>
    </location>
</feature>
<dbReference type="InterPro" id="IPR046349">
    <property type="entry name" value="C1-like_sf"/>
</dbReference>
<keyword evidence="8" id="KW-1185">Reference proteome</keyword>
<keyword evidence="3" id="KW-0863">Zinc-finger</keyword>
<keyword evidence="4" id="KW-0862">Zinc</keyword>
<name>A0AAU9SIS1_THLAR</name>
<keyword evidence="2" id="KW-0677">Repeat</keyword>
<dbReference type="Pfam" id="PF22926">
    <property type="entry name" value="C1-like_CT"/>
    <property type="match status" value="1"/>
</dbReference>
<dbReference type="SUPFAM" id="SSF57889">
    <property type="entry name" value="Cysteine-rich domain"/>
    <property type="match status" value="6"/>
</dbReference>
<protein>
    <recommendedName>
        <fullName evidence="9">Phorbol-ester/DAG-type domain-containing protein</fullName>
    </recommendedName>
</protein>
<dbReference type="SMART" id="SM00109">
    <property type="entry name" value="C1"/>
    <property type="match status" value="4"/>
</dbReference>
<keyword evidence="1" id="KW-0479">Metal-binding</keyword>
<evidence type="ECO:0000256" key="3">
    <source>
        <dbReference type="ARBA" id="ARBA00022771"/>
    </source>
</evidence>
<organism evidence="7 8">
    <name type="scientific">Thlaspi arvense</name>
    <name type="common">Field penny-cress</name>
    <dbReference type="NCBI Taxonomy" id="13288"/>
    <lineage>
        <taxon>Eukaryota</taxon>
        <taxon>Viridiplantae</taxon>
        <taxon>Streptophyta</taxon>
        <taxon>Embryophyta</taxon>
        <taxon>Tracheophyta</taxon>
        <taxon>Spermatophyta</taxon>
        <taxon>Magnoliopsida</taxon>
        <taxon>eudicotyledons</taxon>
        <taxon>Gunneridae</taxon>
        <taxon>Pentapetalae</taxon>
        <taxon>rosids</taxon>
        <taxon>malvids</taxon>
        <taxon>Brassicales</taxon>
        <taxon>Brassicaceae</taxon>
        <taxon>Thlaspideae</taxon>
        <taxon>Thlaspi</taxon>
    </lineage>
</organism>
<gene>
    <name evidence="7" type="ORF">TAV2_LOCUS19782</name>
</gene>
<feature type="domain" description="Phorbol-ester/DAG-type" evidence="5">
    <location>
        <begin position="443"/>
        <end position="494"/>
    </location>
</feature>
<feature type="domain" description="Zinc finger PHD-type" evidence="6">
    <location>
        <begin position="461"/>
        <end position="520"/>
    </location>
</feature>
<dbReference type="AlphaFoldDB" id="A0AAU9SIS1"/>
<evidence type="ECO:0000256" key="4">
    <source>
        <dbReference type="ARBA" id="ARBA00022833"/>
    </source>
</evidence>
<feature type="domain" description="Phorbol-ester/DAG-type" evidence="5">
    <location>
        <begin position="184"/>
        <end position="238"/>
    </location>
</feature>
<dbReference type="PANTHER" id="PTHR32410">
    <property type="entry name" value="CYSTEINE/HISTIDINE-RICH C1 DOMAIN FAMILY PROTEIN"/>
    <property type="match status" value="1"/>
</dbReference>
<dbReference type="InterPro" id="IPR004146">
    <property type="entry name" value="DC1"/>
</dbReference>
<dbReference type="InterPro" id="IPR054483">
    <property type="entry name" value="DC1-like_CT"/>
</dbReference>
<evidence type="ECO:0008006" key="9">
    <source>
        <dbReference type="Google" id="ProtNLM"/>
    </source>
</evidence>
<sequence length="907" mass="103230">MDTQSYNLPIHEHPLFSLDKFAQTFECHGCQLRKTINDAYVCNEAGCGVWFHSKCVTALLADSAAYSLPIHEHPLYSVAKFVEGHECRGCHVRETLYGGYMCRAYGCVAFFHKVCAEGARSEINHPSHPQHPLLLTNDLGDGPCAWCGTKLLGPCYSCSTCEFKVDLACVKKPPPSAIEHPVWHDHPIILLKKKEGDKEKKEEKSPCEVCKESICGPSFSCLECNAFFHVECVDLLKELNHPNHPNHPLKLITFDTLTDGAEKTCLFCGEETKSALYHCSVCNFTTCIACTRNPPPLVINHTKTHKHQLTLFPRKMPMTCDVCGEEGKGAPYYVCLRCAFVIHGWCIEFPLFININRHDHCISFTHNLGVGYSKCGVCRKSLSQYHGAYTCSICPSYAVHPRCAQRDDVWDQLEFIKFPDDIQVIAPPFKVVGDGLIIHQSHSQHNLRLQKDDTIHDKWLRCEACIHPVSFDPIYYCEECGFVLHEKCANLPTIKKLFFQTDPFTLDFDSRNIIDCAMCGTLSTGFTYLGKYVQGIDIHCGTLPEPLVHDGHVHPLYLNDDDGRYCDGCHSTPVGYVFRCDDCSFHLCYYCASLPKKIWHTNDEHPLTLHCGEEARYNNWCDNCEREIDPCGSTCDLCGKELPIPCYSCSTCEFKVDLTCGMKPFPAIEHSVYHDHPLVFLKQPIPYVEVVKYCEVYEFNIGEPSYSCHECNVYFHHLRTMPRRFVFRVDKNHNQKRDSVELEGIPDDTEDIAPYKVVGDDLISHFTHDKHPLELYKKNILYDERILCEACIDPLGFDSIYGFCPYRFGIGTMNTLSLYVARKRATTIGATINGSFTMSMAMYRTFEVVRNNHSTRPLCSVCLSRCMVAVILKYCDQDKGYTCSFHCFTTSFRQRIFLRDNIPFSAL</sequence>